<dbReference type="RefSeq" id="WP_248649252.1">
    <property type="nucleotide sequence ID" value="NZ_CP096659.1"/>
</dbReference>
<dbReference type="Proteomes" id="UP000830729">
    <property type="component" value="Chromosome"/>
</dbReference>
<evidence type="ECO:0000313" key="2">
    <source>
        <dbReference type="Proteomes" id="UP000830729"/>
    </source>
</evidence>
<dbReference type="KEGG" id="halx:M0R89_11620"/>
<sequence>MNIEQPDENECTVDLGDIKVKVADKPDSPAGLLVDVDGADAYPVTVDLSQFRDQK</sequence>
<dbReference type="EMBL" id="CP096659">
    <property type="protein sequence ID" value="UPV73196.1"/>
    <property type="molecule type" value="Genomic_DNA"/>
</dbReference>
<dbReference type="AlphaFoldDB" id="A0A8U0HR32"/>
<accession>A0A8U0HR32</accession>
<gene>
    <name evidence="1" type="ORF">M0R89_11620</name>
</gene>
<reference evidence="1 2" key="1">
    <citation type="submission" date="2022-04" db="EMBL/GenBank/DDBJ databases">
        <title>Diverse halophilic archaea isolated from saline environments.</title>
        <authorList>
            <person name="Cui H.-L."/>
        </authorList>
    </citation>
    <scope>NUCLEOTIDE SEQUENCE [LARGE SCALE GENOMIC DNA]</scope>
    <source>
        <strain evidence="1 2">XZYJT49</strain>
    </source>
</reference>
<protein>
    <submittedName>
        <fullName evidence="1">Uncharacterized protein</fullName>
    </submittedName>
</protein>
<proteinExistence type="predicted"/>
<organism evidence="1 2">
    <name type="scientific">Halorussus limi</name>
    <dbReference type="NCBI Taxonomy" id="2938695"/>
    <lineage>
        <taxon>Archaea</taxon>
        <taxon>Methanobacteriati</taxon>
        <taxon>Methanobacteriota</taxon>
        <taxon>Stenosarchaea group</taxon>
        <taxon>Halobacteria</taxon>
        <taxon>Halobacteriales</taxon>
        <taxon>Haladaptataceae</taxon>
        <taxon>Halorussus</taxon>
    </lineage>
</organism>
<keyword evidence="2" id="KW-1185">Reference proteome</keyword>
<name>A0A8U0HR32_9EURY</name>
<dbReference type="GeneID" id="72185857"/>
<evidence type="ECO:0000313" key="1">
    <source>
        <dbReference type="EMBL" id="UPV73196.1"/>
    </source>
</evidence>